<name>A0A158EKC5_9BURK</name>
<evidence type="ECO:0000313" key="1">
    <source>
        <dbReference type="EMBL" id="SAL07254.1"/>
    </source>
</evidence>
<gene>
    <name evidence="1" type="ORF">AWB78_08499</name>
</gene>
<dbReference type="AlphaFoldDB" id="A0A158EKC5"/>
<dbReference type="EMBL" id="FCOX02000191">
    <property type="protein sequence ID" value="SAL07254.1"/>
    <property type="molecule type" value="Genomic_DNA"/>
</dbReference>
<proteinExistence type="predicted"/>
<comment type="caution">
    <text evidence="1">The sequence shown here is derived from an EMBL/GenBank/DDBJ whole genome shotgun (WGS) entry which is preliminary data.</text>
</comment>
<accession>A0A158EKC5</accession>
<dbReference type="Proteomes" id="UP000071859">
    <property type="component" value="Unassembled WGS sequence"/>
</dbReference>
<reference evidence="1" key="1">
    <citation type="submission" date="2016-01" db="EMBL/GenBank/DDBJ databases">
        <authorList>
            <person name="Peeters C."/>
        </authorList>
    </citation>
    <scope>NUCLEOTIDE SEQUENCE</scope>
    <source>
        <strain evidence="1">LMG 29321</strain>
    </source>
</reference>
<evidence type="ECO:0000313" key="2">
    <source>
        <dbReference type="Proteomes" id="UP000071859"/>
    </source>
</evidence>
<keyword evidence="2" id="KW-1185">Reference proteome</keyword>
<protein>
    <submittedName>
        <fullName evidence="1">Uncharacterized protein</fullName>
    </submittedName>
</protein>
<sequence length="120" mass="14018">MRNRGRKCGQRHPTRACIQRSNLLQYVSKHFAAENVRKMPYPIAELDEHRPVHEIQLRSIAHPGFLGGERFMKINLYRPFGTPSYEENRIVKFPLKGHLKGDLLSSLQNTVKMKLPQNKR</sequence>
<organism evidence="1 2">
    <name type="scientific">Caballeronia calidae</name>
    <dbReference type="NCBI Taxonomy" id="1777139"/>
    <lineage>
        <taxon>Bacteria</taxon>
        <taxon>Pseudomonadati</taxon>
        <taxon>Pseudomonadota</taxon>
        <taxon>Betaproteobacteria</taxon>
        <taxon>Burkholderiales</taxon>
        <taxon>Burkholderiaceae</taxon>
        <taxon>Caballeronia</taxon>
    </lineage>
</organism>